<feature type="domain" description="PPIase cyclophilin-type" evidence="5">
    <location>
        <begin position="7"/>
        <end position="171"/>
    </location>
</feature>
<dbReference type="GO" id="GO:0005737">
    <property type="term" value="C:cytoplasm"/>
    <property type="evidence" value="ECO:0007669"/>
    <property type="project" value="TreeGrafter"/>
</dbReference>
<dbReference type="EMBL" id="AAGW02001415">
    <property type="status" value="NOT_ANNOTATED_CDS"/>
    <property type="molecule type" value="Genomic_DNA"/>
</dbReference>
<dbReference type="STRING" id="9986.ENSOCUP00000006840"/>
<comment type="catalytic activity">
    <reaction evidence="1 4">
        <text>[protein]-peptidylproline (omega=180) = [protein]-peptidylproline (omega=0)</text>
        <dbReference type="Rhea" id="RHEA:16237"/>
        <dbReference type="Rhea" id="RHEA-COMP:10747"/>
        <dbReference type="Rhea" id="RHEA-COMP:10748"/>
        <dbReference type="ChEBI" id="CHEBI:83833"/>
        <dbReference type="ChEBI" id="CHEBI:83834"/>
        <dbReference type="EC" id="5.2.1.8"/>
    </reaction>
</comment>
<protein>
    <recommendedName>
        <fullName evidence="4">Peptidyl-prolyl cis-trans isomerase</fullName>
        <shortName evidence="4">PPIase</shortName>
        <ecNumber evidence="4">5.2.1.8</ecNumber>
    </recommendedName>
</protein>
<keyword evidence="3 4" id="KW-0413">Isomerase</keyword>
<dbReference type="PROSITE" id="PS50072">
    <property type="entry name" value="CSA_PPIASE_2"/>
    <property type="match status" value="1"/>
</dbReference>
<dbReference type="GO" id="GO:0006457">
    <property type="term" value="P:protein folding"/>
    <property type="evidence" value="ECO:0007669"/>
    <property type="project" value="TreeGrafter"/>
</dbReference>
<dbReference type="Bgee" id="ENSOCUG00000007917">
    <property type="expression patterns" value="Expressed in upper lobe of left lung"/>
</dbReference>
<dbReference type="InterPro" id="IPR029000">
    <property type="entry name" value="Cyclophilin-like_dom_sf"/>
</dbReference>
<dbReference type="PANTHER" id="PTHR11071:SF490">
    <property type="entry name" value="PEPTIDYL-PROLYL CIS-TRANS ISOMERASE A"/>
    <property type="match status" value="1"/>
</dbReference>
<reference evidence="6" key="2">
    <citation type="submission" date="2025-08" db="UniProtKB">
        <authorList>
            <consortium name="Ensembl"/>
        </authorList>
    </citation>
    <scope>IDENTIFICATION</scope>
    <source>
        <strain evidence="6">Thorbecke</strain>
    </source>
</reference>
<name>G1SU28_RABIT</name>
<keyword evidence="7" id="KW-1185">Reference proteome</keyword>
<evidence type="ECO:0000256" key="2">
    <source>
        <dbReference type="ARBA" id="ARBA00023110"/>
    </source>
</evidence>
<dbReference type="InterPro" id="IPR024936">
    <property type="entry name" value="Cyclophilin-type_PPIase"/>
</dbReference>
<dbReference type="InterPro" id="IPR002130">
    <property type="entry name" value="Cyclophilin-type_PPIase_dom"/>
</dbReference>
<keyword evidence="2 4" id="KW-0697">Rotamase</keyword>
<dbReference type="EC" id="5.2.1.8" evidence="4"/>
<sequence length="171" mass="18809">CGQPHLFFDTTVTGKSLGCVSIELFADSRKLLCSECWQGFGLPGFRLSQDYSRVYACFHQIIPGFMCQGTDSSCHHGTGGKSTFGEKFDDENFSLKHTGPGILSLANAGPNRNGSRFFTYTAKTEWLDGKHVVLGRVKEDMSIMEAMERFGSEHGKTSKMTIANCGPLSYI</sequence>
<reference evidence="6" key="3">
    <citation type="submission" date="2025-09" db="UniProtKB">
        <authorList>
            <consortium name="Ensembl"/>
        </authorList>
    </citation>
    <scope>IDENTIFICATION</scope>
    <source>
        <strain evidence="6">Thorbecke</strain>
    </source>
</reference>
<dbReference type="GO" id="GO:0016018">
    <property type="term" value="F:cyclosporin A binding"/>
    <property type="evidence" value="ECO:0007669"/>
    <property type="project" value="TreeGrafter"/>
</dbReference>
<dbReference type="GO" id="GO:0003755">
    <property type="term" value="F:peptidyl-prolyl cis-trans isomerase activity"/>
    <property type="evidence" value="ECO:0007669"/>
    <property type="project" value="UniProtKB-UniRule"/>
</dbReference>
<dbReference type="PaxDb" id="9986-ENSOCUP00000006840"/>
<organism evidence="6 7">
    <name type="scientific">Oryctolagus cuniculus</name>
    <name type="common">Rabbit</name>
    <dbReference type="NCBI Taxonomy" id="9986"/>
    <lineage>
        <taxon>Eukaryota</taxon>
        <taxon>Metazoa</taxon>
        <taxon>Chordata</taxon>
        <taxon>Craniata</taxon>
        <taxon>Vertebrata</taxon>
        <taxon>Euteleostomi</taxon>
        <taxon>Mammalia</taxon>
        <taxon>Eutheria</taxon>
        <taxon>Euarchontoglires</taxon>
        <taxon>Glires</taxon>
        <taxon>Lagomorpha</taxon>
        <taxon>Leporidae</taxon>
        <taxon>Oryctolagus</taxon>
    </lineage>
</organism>
<dbReference type="PRINTS" id="PR00153">
    <property type="entry name" value="CSAPPISMRASE"/>
</dbReference>
<comment type="function">
    <text evidence="4">PPIases accelerate the folding of proteins. It catalyzes the cis-trans isomerization of proline imidic peptide bonds in oligopeptides.</text>
</comment>
<evidence type="ECO:0000313" key="7">
    <source>
        <dbReference type="Proteomes" id="UP000001811"/>
    </source>
</evidence>
<reference evidence="6 7" key="1">
    <citation type="journal article" date="2011" name="Nature">
        <title>A high-resolution map of human evolutionary constraint using 29 mammals.</title>
        <authorList>
            <person name="Lindblad-Toh K."/>
            <person name="Garber M."/>
            <person name="Zuk O."/>
            <person name="Lin M.F."/>
            <person name="Parker B.J."/>
            <person name="Washietl S."/>
            <person name="Kheradpour P."/>
            <person name="Ernst J."/>
            <person name="Jordan G."/>
            <person name="Mauceli E."/>
            <person name="Ward L.D."/>
            <person name="Lowe C.B."/>
            <person name="Holloway A.K."/>
            <person name="Clamp M."/>
            <person name="Gnerre S."/>
            <person name="Alfoldi J."/>
            <person name="Beal K."/>
            <person name="Chang J."/>
            <person name="Clawson H."/>
            <person name="Cuff J."/>
            <person name="Di Palma F."/>
            <person name="Fitzgerald S."/>
            <person name="Flicek P."/>
            <person name="Guttman M."/>
            <person name="Hubisz M.J."/>
            <person name="Jaffe D.B."/>
            <person name="Jungreis I."/>
            <person name="Kent W.J."/>
            <person name="Kostka D."/>
            <person name="Lara M."/>
            <person name="Martins A.L."/>
            <person name="Massingham T."/>
            <person name="Moltke I."/>
            <person name="Raney B.J."/>
            <person name="Rasmussen M.D."/>
            <person name="Robinson J."/>
            <person name="Stark A."/>
            <person name="Vilella A.J."/>
            <person name="Wen J."/>
            <person name="Xie X."/>
            <person name="Zody M.C."/>
            <person name="Baldwin J."/>
            <person name="Bloom T."/>
            <person name="Chin C.W."/>
            <person name="Heiman D."/>
            <person name="Nicol R."/>
            <person name="Nusbaum C."/>
            <person name="Young S."/>
            <person name="Wilkinson J."/>
            <person name="Worley K.C."/>
            <person name="Kovar C.L."/>
            <person name="Muzny D.M."/>
            <person name="Gibbs R.A."/>
            <person name="Cree A."/>
            <person name="Dihn H.H."/>
            <person name="Fowler G."/>
            <person name="Jhangiani S."/>
            <person name="Joshi V."/>
            <person name="Lee S."/>
            <person name="Lewis L.R."/>
            <person name="Nazareth L.V."/>
            <person name="Okwuonu G."/>
            <person name="Santibanez J."/>
            <person name="Warren W.C."/>
            <person name="Mardis E.R."/>
            <person name="Weinstock G.M."/>
            <person name="Wilson R.K."/>
            <person name="Delehaunty K."/>
            <person name="Dooling D."/>
            <person name="Fronik C."/>
            <person name="Fulton L."/>
            <person name="Fulton B."/>
            <person name="Graves T."/>
            <person name="Minx P."/>
            <person name="Sodergren E."/>
            <person name="Birney E."/>
            <person name="Margulies E.H."/>
            <person name="Herrero J."/>
            <person name="Green E.D."/>
            <person name="Haussler D."/>
            <person name="Siepel A."/>
            <person name="Goldman N."/>
            <person name="Pollard K.S."/>
            <person name="Pedersen J.S."/>
            <person name="Lander E.S."/>
            <person name="Kellis M."/>
        </authorList>
    </citation>
    <scope>NUCLEOTIDE SEQUENCE [LARGE SCALE GENOMIC DNA]</scope>
    <source>
        <strain evidence="6 7">Thorbecke inbred</strain>
    </source>
</reference>
<dbReference type="InParanoid" id="G1SU28"/>
<dbReference type="Proteomes" id="UP000001811">
    <property type="component" value="Chromosome 13"/>
</dbReference>
<dbReference type="Ensembl" id="ENSOCUT00000007916.3">
    <property type="protein sequence ID" value="ENSOCUP00000006840.3"/>
    <property type="gene ID" value="ENSOCUG00000007917.3"/>
</dbReference>
<evidence type="ECO:0000259" key="5">
    <source>
        <dbReference type="PROSITE" id="PS50072"/>
    </source>
</evidence>
<proteinExistence type="inferred from homology"/>
<dbReference type="Gene3D" id="2.40.100.10">
    <property type="entry name" value="Cyclophilin-like"/>
    <property type="match status" value="1"/>
</dbReference>
<dbReference type="GeneTree" id="ENSGT00950000183087"/>
<evidence type="ECO:0000256" key="1">
    <source>
        <dbReference type="ARBA" id="ARBA00000971"/>
    </source>
</evidence>
<dbReference type="HOGENOM" id="CLU_012062_4_2_1"/>
<dbReference type="eggNOG" id="KOG0865">
    <property type="taxonomic scope" value="Eukaryota"/>
</dbReference>
<comment type="similarity">
    <text evidence="4">Belongs to the cyclophilin-type PPIase family.</text>
</comment>
<dbReference type="PANTHER" id="PTHR11071">
    <property type="entry name" value="PEPTIDYL-PROLYL CIS-TRANS ISOMERASE"/>
    <property type="match status" value="1"/>
</dbReference>
<accession>G1SU28</accession>
<evidence type="ECO:0000256" key="4">
    <source>
        <dbReference type="RuleBase" id="RU363019"/>
    </source>
</evidence>
<evidence type="ECO:0000256" key="3">
    <source>
        <dbReference type="ARBA" id="ARBA00023235"/>
    </source>
</evidence>
<dbReference type="SUPFAM" id="SSF50891">
    <property type="entry name" value="Cyclophilin-like"/>
    <property type="match status" value="1"/>
</dbReference>
<dbReference type="PIRSF" id="PIRSF001467">
    <property type="entry name" value="Peptidylpro_ismrse"/>
    <property type="match status" value="1"/>
</dbReference>
<dbReference type="Pfam" id="PF00160">
    <property type="entry name" value="Pro_isomerase"/>
    <property type="match status" value="1"/>
</dbReference>
<evidence type="ECO:0000313" key="6">
    <source>
        <dbReference type="Ensembl" id="ENSOCUP00000006840.3"/>
    </source>
</evidence>
<dbReference type="AlphaFoldDB" id="G1SU28"/>
<dbReference type="SMR" id="G1SU28"/>